<name>A0A0G8CI95_9BACI</name>
<reference evidence="2" key="2">
    <citation type="submission" date="2015-04" db="EMBL/GenBank/DDBJ databases">
        <title>Draft Genome Sequences of Eight Spore-Forming Food Isolates of Bacillus cereus Genome sequencing.</title>
        <authorList>
            <person name="Krawcyk A.O."/>
            <person name="de Jong A."/>
            <person name="Eijlander R.T."/>
            <person name="Berendsen E.M."/>
            <person name="Holsappel S."/>
            <person name="Wells-Bennik M."/>
            <person name="Kuipers O.P."/>
        </authorList>
    </citation>
    <scope>NUCLEOTIDE SEQUENCE [LARGE SCALE GENOMIC DNA]</scope>
    <source>
        <strain evidence="2">B4147</strain>
    </source>
</reference>
<dbReference type="PATRIC" id="fig|1396.433.peg.2212"/>
<dbReference type="EMBL" id="LCYN01000004">
    <property type="protein sequence ID" value="KKZ98751.1"/>
    <property type="molecule type" value="Genomic_DNA"/>
</dbReference>
<comment type="caution">
    <text evidence="1">The sequence shown here is derived from an EMBL/GenBank/DDBJ whole genome shotgun (WGS) entry which is preliminary data.</text>
</comment>
<evidence type="ECO:0000313" key="2">
    <source>
        <dbReference type="Proteomes" id="UP000035350"/>
    </source>
</evidence>
<protein>
    <submittedName>
        <fullName evidence="1">Uncharacterized protein</fullName>
    </submittedName>
</protein>
<reference evidence="1 2" key="1">
    <citation type="journal article" date="2015" name="Genome Announc.">
        <title>Next-Generation Whole-Genome Sequencing of Eight Strains of Bacillus cereus, Isolated from Food.</title>
        <authorList>
            <person name="Krawczyk A.O."/>
            <person name="de Jong A."/>
            <person name="Eijlander R.T."/>
            <person name="Berendsen E.M."/>
            <person name="Holsappel S."/>
            <person name="Wells-Bennik M.H."/>
            <person name="Kuipers O.P."/>
        </authorList>
    </citation>
    <scope>NUCLEOTIDE SEQUENCE [LARGE SCALE GENOMIC DNA]</scope>
    <source>
        <strain evidence="1 2">B4147</strain>
    </source>
</reference>
<accession>A0A0G8CI95</accession>
<evidence type="ECO:0000313" key="1">
    <source>
        <dbReference type="EMBL" id="KKZ98751.1"/>
    </source>
</evidence>
<proteinExistence type="predicted"/>
<dbReference type="AlphaFoldDB" id="A0A0G8CI95"/>
<dbReference type="RefSeq" id="WP_046957645.1">
    <property type="nucleotide sequence ID" value="NZ_LCYN01000004.1"/>
</dbReference>
<dbReference type="Proteomes" id="UP000035350">
    <property type="component" value="Unassembled WGS sequence"/>
</dbReference>
<sequence>MGKVVREYFSPSKLYKVQIIKRKDGLYTPEVYRWMEDCGYEFWSSIDQGFSLIDSEEHAEKIAIEQLKECSREKINTNVLKD</sequence>
<organism evidence="1 2">
    <name type="scientific">Bacillus wiedmannii</name>
    <dbReference type="NCBI Taxonomy" id="1890302"/>
    <lineage>
        <taxon>Bacteria</taxon>
        <taxon>Bacillati</taxon>
        <taxon>Bacillota</taxon>
        <taxon>Bacilli</taxon>
        <taxon>Bacillales</taxon>
        <taxon>Bacillaceae</taxon>
        <taxon>Bacillus</taxon>
        <taxon>Bacillus cereus group</taxon>
    </lineage>
</organism>
<gene>
    <name evidence="1" type="ORF">B4147_3334</name>
</gene>